<accession>A0A164ZYN6</accession>
<sequence length="123" mass="14080">MKLFLFPDGEDRPFPRQRNALTGARRLEQLFDKADDMSVDQHSAHHRHYACDDPWEGYMNLGSPSGRCIKCGSSMWKEERNKSRKNSQPTYSLCCRDGMVSLPLEIQFNSLSSDGSNVPFYSV</sequence>
<evidence type="ECO:0000313" key="2">
    <source>
        <dbReference type="Proteomes" id="UP000077755"/>
    </source>
</evidence>
<dbReference type="AlphaFoldDB" id="A0A164ZYN6"/>
<gene>
    <name evidence="1" type="ORF">DCAR_0414685</name>
</gene>
<protein>
    <submittedName>
        <fullName evidence="1">Uncharacterized protein</fullName>
    </submittedName>
</protein>
<proteinExistence type="predicted"/>
<evidence type="ECO:0000313" key="1">
    <source>
        <dbReference type="EMBL" id="WOG95369.1"/>
    </source>
</evidence>
<organism evidence="1 2">
    <name type="scientific">Daucus carota subsp. sativus</name>
    <name type="common">Carrot</name>
    <dbReference type="NCBI Taxonomy" id="79200"/>
    <lineage>
        <taxon>Eukaryota</taxon>
        <taxon>Viridiplantae</taxon>
        <taxon>Streptophyta</taxon>
        <taxon>Embryophyta</taxon>
        <taxon>Tracheophyta</taxon>
        <taxon>Spermatophyta</taxon>
        <taxon>Magnoliopsida</taxon>
        <taxon>eudicotyledons</taxon>
        <taxon>Gunneridae</taxon>
        <taxon>Pentapetalae</taxon>
        <taxon>asterids</taxon>
        <taxon>campanulids</taxon>
        <taxon>Apiales</taxon>
        <taxon>Apiaceae</taxon>
        <taxon>Apioideae</taxon>
        <taxon>Scandiceae</taxon>
        <taxon>Daucinae</taxon>
        <taxon>Daucus</taxon>
        <taxon>Daucus sect. Daucus</taxon>
    </lineage>
</organism>
<keyword evidence="2" id="KW-1185">Reference proteome</keyword>
<reference evidence="1" key="2">
    <citation type="submission" date="2022-03" db="EMBL/GenBank/DDBJ databases">
        <title>Draft title - Genomic analysis of global carrot germplasm unveils the trajectory of domestication and the origin of high carotenoid orange carrot.</title>
        <authorList>
            <person name="Iorizzo M."/>
            <person name="Ellison S."/>
            <person name="Senalik D."/>
            <person name="Macko-Podgorni A."/>
            <person name="Grzebelus D."/>
            <person name="Bostan H."/>
            <person name="Rolling W."/>
            <person name="Curaba J."/>
            <person name="Simon P."/>
        </authorList>
    </citation>
    <scope>NUCLEOTIDE SEQUENCE</scope>
    <source>
        <tissue evidence="1">Leaf</tissue>
    </source>
</reference>
<dbReference type="EMBL" id="CP093346">
    <property type="protein sequence ID" value="WOG95369.1"/>
    <property type="molecule type" value="Genomic_DNA"/>
</dbReference>
<reference evidence="1" key="1">
    <citation type="journal article" date="2016" name="Nat. Genet.">
        <title>A high-quality carrot genome assembly provides new insights into carotenoid accumulation and asterid genome evolution.</title>
        <authorList>
            <person name="Iorizzo M."/>
            <person name="Ellison S."/>
            <person name="Senalik D."/>
            <person name="Zeng P."/>
            <person name="Satapoomin P."/>
            <person name="Huang J."/>
            <person name="Bowman M."/>
            <person name="Iovene M."/>
            <person name="Sanseverino W."/>
            <person name="Cavagnaro P."/>
            <person name="Yildiz M."/>
            <person name="Macko-Podgorni A."/>
            <person name="Moranska E."/>
            <person name="Grzebelus E."/>
            <person name="Grzebelus D."/>
            <person name="Ashrafi H."/>
            <person name="Zheng Z."/>
            <person name="Cheng S."/>
            <person name="Spooner D."/>
            <person name="Van Deynze A."/>
            <person name="Simon P."/>
        </authorList>
    </citation>
    <scope>NUCLEOTIDE SEQUENCE</scope>
    <source>
        <tissue evidence="1">Leaf</tissue>
    </source>
</reference>
<dbReference type="Proteomes" id="UP000077755">
    <property type="component" value="Chromosome 4"/>
</dbReference>
<dbReference type="Gramene" id="KZM96627">
    <property type="protein sequence ID" value="KZM96627"/>
    <property type="gene ID" value="DCAR_016011"/>
</dbReference>
<name>A0A164ZYN6_DAUCS</name>